<dbReference type="InterPro" id="IPR007197">
    <property type="entry name" value="rSAM"/>
</dbReference>
<dbReference type="InterPro" id="IPR013785">
    <property type="entry name" value="Aldolase_TIM"/>
</dbReference>
<gene>
    <name evidence="6" type="ORF">ACFL27_23880</name>
</gene>
<evidence type="ECO:0000259" key="5">
    <source>
        <dbReference type="PROSITE" id="PS51918"/>
    </source>
</evidence>
<name>A0ABV6Z477_UNCC1</name>
<evidence type="ECO:0000256" key="3">
    <source>
        <dbReference type="ARBA" id="ARBA00023004"/>
    </source>
</evidence>
<dbReference type="Gene3D" id="3.20.20.70">
    <property type="entry name" value="Aldolase class I"/>
    <property type="match status" value="1"/>
</dbReference>
<keyword evidence="1" id="KW-0949">S-adenosyl-L-methionine</keyword>
<dbReference type="SFLD" id="SFLDG01067">
    <property type="entry name" value="SPASM/twitch_domain_containing"/>
    <property type="match status" value="1"/>
</dbReference>
<accession>A0ABV6Z477</accession>
<dbReference type="InterPro" id="IPR058240">
    <property type="entry name" value="rSAM_sf"/>
</dbReference>
<protein>
    <submittedName>
        <fullName evidence="6">Radical SAM protein</fullName>
    </submittedName>
</protein>
<evidence type="ECO:0000256" key="2">
    <source>
        <dbReference type="ARBA" id="ARBA00022723"/>
    </source>
</evidence>
<dbReference type="CDD" id="cd01335">
    <property type="entry name" value="Radical_SAM"/>
    <property type="match status" value="1"/>
</dbReference>
<keyword evidence="4" id="KW-0411">Iron-sulfur</keyword>
<dbReference type="Proteomes" id="UP001594351">
    <property type="component" value="Unassembled WGS sequence"/>
</dbReference>
<evidence type="ECO:0000313" key="7">
    <source>
        <dbReference type="Proteomes" id="UP001594351"/>
    </source>
</evidence>
<dbReference type="PROSITE" id="PS51918">
    <property type="entry name" value="RADICAL_SAM"/>
    <property type="match status" value="1"/>
</dbReference>
<dbReference type="SFLD" id="SFLDS00029">
    <property type="entry name" value="Radical_SAM"/>
    <property type="match status" value="1"/>
</dbReference>
<evidence type="ECO:0000313" key="6">
    <source>
        <dbReference type="EMBL" id="MFC1853250.1"/>
    </source>
</evidence>
<dbReference type="Pfam" id="PF04055">
    <property type="entry name" value="Radical_SAM"/>
    <property type="match status" value="1"/>
</dbReference>
<dbReference type="InterPro" id="IPR050377">
    <property type="entry name" value="Radical_SAM_PqqE_MftC-like"/>
</dbReference>
<dbReference type="EMBL" id="JBHPBY010000455">
    <property type="protein sequence ID" value="MFC1853250.1"/>
    <property type="molecule type" value="Genomic_DNA"/>
</dbReference>
<organism evidence="6 7">
    <name type="scientific">candidate division CSSED10-310 bacterium</name>
    <dbReference type="NCBI Taxonomy" id="2855610"/>
    <lineage>
        <taxon>Bacteria</taxon>
        <taxon>Bacteria division CSSED10-310</taxon>
    </lineage>
</organism>
<dbReference type="PANTHER" id="PTHR11228:SF7">
    <property type="entry name" value="PQQA PEPTIDE CYCLASE"/>
    <property type="match status" value="1"/>
</dbReference>
<comment type="caution">
    <text evidence="6">The sequence shown here is derived from an EMBL/GenBank/DDBJ whole genome shotgun (WGS) entry which is preliminary data.</text>
</comment>
<dbReference type="SFLD" id="SFLDG01386">
    <property type="entry name" value="main_SPASM_domain-containing"/>
    <property type="match status" value="1"/>
</dbReference>
<sequence length="362" mass="40968">MDCTQTEWLSDIEYFKNFQTKCIQEHIPLYGSVDLTQRCNLNCVHCYHGKQNRPLPEHDRELTTRQWQLILDEICEAGCLFLLITGGEPLLRDDFAAIYKHARNNGLIINVFSNGSSMTDDIVTLFNDFPPQAVEITLYGATARTYESITQVKNSFDRCMEGIHKLLSTDIRLRLKSVHLTLNDHELYEVAEFAARNGVPFRTDAAIFPCFNGDQSPLQYRVSPELAIDKELSFIPKWLQFQVSRFQKGDIPVTDKLYACGAGLASFHIDAYGNLQACLMAQDIQYNLLSGNFVTGWNEVIPSIRKLKVLPGCACNGCQKKVLCGYCPPFLQLENPGSNKHSNYLCSLAQLRYEALVNKTEA</sequence>
<reference evidence="6 7" key="1">
    <citation type="submission" date="2024-09" db="EMBL/GenBank/DDBJ databases">
        <title>Laminarin stimulates single cell rates of sulfate reduction while oxygen inhibits transcriptomic activity in coastal marine sediment.</title>
        <authorList>
            <person name="Lindsay M."/>
            <person name="Orcutt B."/>
            <person name="Emerson D."/>
            <person name="Stepanauskas R."/>
            <person name="D'Angelo T."/>
        </authorList>
    </citation>
    <scope>NUCLEOTIDE SEQUENCE [LARGE SCALE GENOMIC DNA]</scope>
    <source>
        <strain evidence="6">SAG AM-311-K15</strain>
    </source>
</reference>
<keyword evidence="3" id="KW-0408">Iron</keyword>
<feature type="domain" description="Radical SAM core" evidence="5">
    <location>
        <begin position="25"/>
        <end position="248"/>
    </location>
</feature>
<evidence type="ECO:0000256" key="1">
    <source>
        <dbReference type="ARBA" id="ARBA00022691"/>
    </source>
</evidence>
<proteinExistence type="predicted"/>
<keyword evidence="2" id="KW-0479">Metal-binding</keyword>
<evidence type="ECO:0000256" key="4">
    <source>
        <dbReference type="ARBA" id="ARBA00023014"/>
    </source>
</evidence>
<keyword evidence="7" id="KW-1185">Reference proteome</keyword>
<dbReference type="PANTHER" id="PTHR11228">
    <property type="entry name" value="RADICAL SAM DOMAIN PROTEIN"/>
    <property type="match status" value="1"/>
</dbReference>
<dbReference type="SUPFAM" id="SSF102114">
    <property type="entry name" value="Radical SAM enzymes"/>
    <property type="match status" value="1"/>
</dbReference>